<proteinExistence type="predicted"/>
<evidence type="ECO:0000313" key="4">
    <source>
        <dbReference type="Proteomes" id="UP001150925"/>
    </source>
</evidence>
<dbReference type="OrthoDB" id="10377232at2759"/>
<evidence type="ECO:0000259" key="2">
    <source>
        <dbReference type="Pfam" id="PF12539"/>
    </source>
</evidence>
<comment type="caution">
    <text evidence="3">The sequence shown here is derived from an EMBL/GenBank/DDBJ whole genome shotgun (WGS) entry which is preliminary data.</text>
</comment>
<organism evidence="3 4">
    <name type="scientific">Dispira parvispora</name>
    <dbReference type="NCBI Taxonomy" id="1520584"/>
    <lineage>
        <taxon>Eukaryota</taxon>
        <taxon>Fungi</taxon>
        <taxon>Fungi incertae sedis</taxon>
        <taxon>Zoopagomycota</taxon>
        <taxon>Kickxellomycotina</taxon>
        <taxon>Dimargaritomycetes</taxon>
        <taxon>Dimargaritales</taxon>
        <taxon>Dimargaritaceae</taxon>
        <taxon>Dispira</taxon>
    </lineage>
</organism>
<name>A0A9W8APZ8_9FUNG</name>
<feature type="domain" description="Monopolin complex subunit Csm1/Pcs1 C-terminal" evidence="2">
    <location>
        <begin position="430"/>
        <end position="496"/>
    </location>
</feature>
<dbReference type="InterPro" id="IPR038608">
    <property type="entry name" value="Csm1/Pcs1_C_sf"/>
</dbReference>
<reference evidence="3" key="1">
    <citation type="submission" date="2022-07" db="EMBL/GenBank/DDBJ databases">
        <title>Phylogenomic reconstructions and comparative analyses of Kickxellomycotina fungi.</title>
        <authorList>
            <person name="Reynolds N.K."/>
            <person name="Stajich J.E."/>
            <person name="Barry K."/>
            <person name="Grigoriev I.V."/>
            <person name="Crous P."/>
            <person name="Smith M.E."/>
        </authorList>
    </citation>
    <scope>NUCLEOTIDE SEQUENCE</scope>
    <source>
        <strain evidence="3">RSA 1196</strain>
    </source>
</reference>
<dbReference type="InterPro" id="IPR020981">
    <property type="entry name" value="Csm1/Pcs1_C"/>
</dbReference>
<feature type="region of interest" description="Disordered" evidence="1">
    <location>
        <begin position="232"/>
        <end position="273"/>
    </location>
</feature>
<sequence>PSRNDDDECSPELFFKTRLRTGQFVIQSPACSMKSECPPSTCATPTTLRTQARFTNSSPLSQTQADLFHTVAKRRRLQKGSAPQLIAEGLGSFLSSPLAVSPRITSRAQPRLQGFAKRTGKAAPVGRAPLPCWSIQPDMEVVVSTQPPTPLRLHMNRRAIHNASTLGSRGHGDQFTDSASSVVGSPQPDSPLRQPSPLFSPPSYDVTPQYATTTLDQALTGDIVTPTTRWMATSRATEKSVRPSPESDQNSLPRSLTNSTSDSLSSTCTPGSERSWVSGDVFMASINTPLRRLSGSIPGLPRSIQRFQESPKSSKMFGTPNNHGSYLSLLQKQVAILEARLNTATRTNQQLWDELEQLRGSGNPAGMEISPKAIDSDALSTVTPLSPGALSAFPVSLEEYGDTVLGDSPGTPYCPFDTDDETPPTKDRLSMLRLITGVSIDSIQRYEDIVEYHCSQSYDSRTLRYALVPLDTGEVVQYDPLLTSEQMREQFPGAPEWASQSLCISVANLPKFYVKVMEEVLFTAKDRGHVTIT</sequence>
<gene>
    <name evidence="3" type="ORF">IWQ62_003952</name>
</gene>
<feature type="compositionally biased region" description="Low complexity" evidence="1">
    <location>
        <begin position="255"/>
        <end position="269"/>
    </location>
</feature>
<feature type="non-terminal residue" evidence="3">
    <location>
        <position position="1"/>
    </location>
</feature>
<keyword evidence="4" id="KW-1185">Reference proteome</keyword>
<evidence type="ECO:0000256" key="1">
    <source>
        <dbReference type="SAM" id="MobiDB-lite"/>
    </source>
</evidence>
<dbReference type="Proteomes" id="UP001150925">
    <property type="component" value="Unassembled WGS sequence"/>
</dbReference>
<dbReference type="EMBL" id="JANBPY010001181">
    <property type="protein sequence ID" value="KAJ1961196.1"/>
    <property type="molecule type" value="Genomic_DNA"/>
</dbReference>
<dbReference type="Pfam" id="PF12539">
    <property type="entry name" value="Csm1"/>
    <property type="match status" value="1"/>
</dbReference>
<feature type="compositionally biased region" description="Polar residues" evidence="1">
    <location>
        <begin position="175"/>
        <end position="184"/>
    </location>
</feature>
<protein>
    <recommendedName>
        <fullName evidence="2">Monopolin complex subunit Csm1/Pcs1 C-terminal domain-containing protein</fullName>
    </recommendedName>
</protein>
<dbReference type="AlphaFoldDB" id="A0A9W8APZ8"/>
<dbReference type="Gene3D" id="3.90.1150.80">
    <property type="match status" value="1"/>
</dbReference>
<evidence type="ECO:0000313" key="3">
    <source>
        <dbReference type="EMBL" id="KAJ1961196.1"/>
    </source>
</evidence>
<feature type="region of interest" description="Disordered" evidence="1">
    <location>
        <begin position="164"/>
        <end position="207"/>
    </location>
</feature>
<accession>A0A9W8APZ8</accession>